<evidence type="ECO:0000256" key="1">
    <source>
        <dbReference type="ARBA" id="ARBA00004141"/>
    </source>
</evidence>
<dbReference type="InterPro" id="IPR050327">
    <property type="entry name" value="Proton-linked_MCT"/>
</dbReference>
<dbReference type="SUPFAM" id="SSF103473">
    <property type="entry name" value="MFS general substrate transporter"/>
    <property type="match status" value="1"/>
</dbReference>
<dbReference type="GO" id="GO:0016020">
    <property type="term" value="C:membrane"/>
    <property type="evidence" value="ECO:0007669"/>
    <property type="project" value="UniProtKB-SubCell"/>
</dbReference>
<feature type="transmembrane region" description="Helical" evidence="4">
    <location>
        <begin position="340"/>
        <end position="364"/>
    </location>
</feature>
<feature type="transmembrane region" description="Helical" evidence="4">
    <location>
        <begin position="89"/>
        <end position="109"/>
    </location>
</feature>
<accession>A0A0B7KG73</accession>
<keyword evidence="4" id="KW-1133">Transmembrane helix</keyword>
<reference evidence="5" key="1">
    <citation type="submission" date="2015-01" db="EMBL/GenBank/DDBJ databases">
        <authorList>
            <person name="Durling Mikael"/>
        </authorList>
    </citation>
    <scope>NUCLEOTIDE SEQUENCE</scope>
</reference>
<gene>
    <name evidence="5" type="ORF">BN869_000009963_1</name>
</gene>
<keyword evidence="4" id="KW-0812">Transmembrane</keyword>
<feature type="transmembrane region" description="Helical" evidence="4">
    <location>
        <begin position="280"/>
        <end position="300"/>
    </location>
</feature>
<dbReference type="EMBL" id="CDPU01000038">
    <property type="protein sequence ID" value="CEO53905.1"/>
    <property type="molecule type" value="Genomic_DNA"/>
</dbReference>
<dbReference type="Gene3D" id="1.20.1250.20">
    <property type="entry name" value="MFS general substrate transporter like domains"/>
    <property type="match status" value="1"/>
</dbReference>
<feature type="transmembrane region" description="Helical" evidence="4">
    <location>
        <begin position="178"/>
        <end position="197"/>
    </location>
</feature>
<proteinExistence type="inferred from homology"/>
<organism evidence="5">
    <name type="scientific">Bionectria ochroleuca</name>
    <name type="common">Gliocladium roseum</name>
    <dbReference type="NCBI Taxonomy" id="29856"/>
    <lineage>
        <taxon>Eukaryota</taxon>
        <taxon>Fungi</taxon>
        <taxon>Dikarya</taxon>
        <taxon>Ascomycota</taxon>
        <taxon>Pezizomycotina</taxon>
        <taxon>Sordariomycetes</taxon>
        <taxon>Hypocreomycetidae</taxon>
        <taxon>Hypocreales</taxon>
        <taxon>Bionectriaceae</taxon>
        <taxon>Clonostachys</taxon>
    </lineage>
</organism>
<dbReference type="PANTHER" id="PTHR11360">
    <property type="entry name" value="MONOCARBOXYLATE TRANSPORTER"/>
    <property type="match status" value="1"/>
</dbReference>
<name>A0A0B7KG73_BIOOC</name>
<dbReference type="AlphaFoldDB" id="A0A0B7KG73"/>
<feature type="transmembrane region" description="Helical" evidence="4">
    <location>
        <begin position="252"/>
        <end position="273"/>
    </location>
</feature>
<dbReference type="InterPro" id="IPR011701">
    <property type="entry name" value="MFS"/>
</dbReference>
<evidence type="ECO:0000313" key="5">
    <source>
        <dbReference type="EMBL" id="CEO53905.1"/>
    </source>
</evidence>
<feature type="transmembrane region" description="Helical" evidence="4">
    <location>
        <begin position="376"/>
        <end position="395"/>
    </location>
</feature>
<dbReference type="GO" id="GO:0022857">
    <property type="term" value="F:transmembrane transporter activity"/>
    <property type="evidence" value="ECO:0007669"/>
    <property type="project" value="InterPro"/>
</dbReference>
<feature type="region of interest" description="Disordered" evidence="3">
    <location>
        <begin position="1"/>
        <end position="23"/>
    </location>
</feature>
<evidence type="ECO:0000256" key="4">
    <source>
        <dbReference type="SAM" id="Phobius"/>
    </source>
</evidence>
<comment type="subcellular location">
    <subcellularLocation>
        <location evidence="1">Membrane</location>
        <topology evidence="1">Multi-pass membrane protein</topology>
    </subcellularLocation>
</comment>
<sequence>MAVHDPEEYPEALPSDQSSQSTCADHDLAPVQSLNEDKQVADAKDTAHSWAIALLGHLVIFSTWGFVNAFGAFQTYYVYELRIGDDSKVAWIGSTQLLLIFGIGIYWHIFLSHAVCVGVGFGSVFAPTVALAGTYFDRYKALALGLMTIGSATGGMVFSAMAAQMLPSHGFAWTVRTMGFVQLAITLICAPFLKPCIVPRKTGSLIEWSVLRNKAHVFHLLGAFFLFWSVFIGYYYLGSYGRAVVGVSQSTGFYLLLTMNGIGVIGRVTVSLLGSRYGPLVLMVPVALFNALLGFCWVAVSGEKGLWAFTVFFGTAAACIQAVYPMVLGSFVEDPRKAGAITGMGFFVAGVAAFTGPPVAGVLIQVRDGGYLGVQLMSGSSMVAAAVMYSICMVLRRRQGLQKEKESAPTQSVPRRQELMSA</sequence>
<feature type="transmembrane region" description="Helical" evidence="4">
    <location>
        <begin position="306"/>
        <end position="328"/>
    </location>
</feature>
<feature type="transmembrane region" description="Helical" evidence="4">
    <location>
        <begin position="217"/>
        <end position="237"/>
    </location>
</feature>
<feature type="transmembrane region" description="Helical" evidence="4">
    <location>
        <begin position="115"/>
        <end position="136"/>
    </location>
</feature>
<feature type="transmembrane region" description="Helical" evidence="4">
    <location>
        <begin position="143"/>
        <end position="166"/>
    </location>
</feature>
<keyword evidence="4" id="KW-0472">Membrane</keyword>
<dbReference type="PANTHER" id="PTHR11360:SF130">
    <property type="entry name" value="MAJOR FACILITATOR SUPERFAMILY (MFS) PROFILE DOMAIN-CONTAINING PROTEIN-RELATED"/>
    <property type="match status" value="1"/>
</dbReference>
<comment type="similarity">
    <text evidence="2">Belongs to the major facilitator superfamily. Monocarboxylate porter (TC 2.A.1.13) family.</text>
</comment>
<evidence type="ECO:0000256" key="3">
    <source>
        <dbReference type="SAM" id="MobiDB-lite"/>
    </source>
</evidence>
<dbReference type="Pfam" id="PF07690">
    <property type="entry name" value="MFS_1"/>
    <property type="match status" value="1"/>
</dbReference>
<feature type="region of interest" description="Disordered" evidence="3">
    <location>
        <begin position="403"/>
        <end position="422"/>
    </location>
</feature>
<dbReference type="InterPro" id="IPR036259">
    <property type="entry name" value="MFS_trans_sf"/>
</dbReference>
<evidence type="ECO:0008006" key="6">
    <source>
        <dbReference type="Google" id="ProtNLM"/>
    </source>
</evidence>
<protein>
    <recommendedName>
        <fullName evidence="6">Major facilitator superfamily (MFS) profile domain-containing protein</fullName>
    </recommendedName>
</protein>
<evidence type="ECO:0000256" key="2">
    <source>
        <dbReference type="ARBA" id="ARBA00006727"/>
    </source>
</evidence>
<feature type="transmembrane region" description="Helical" evidence="4">
    <location>
        <begin position="50"/>
        <end position="77"/>
    </location>
</feature>